<keyword evidence="1" id="KW-0812">Transmembrane</keyword>
<keyword evidence="1" id="KW-1001">Plastid inner membrane</keyword>
<dbReference type="GO" id="GO:0009706">
    <property type="term" value="C:chloroplast inner membrane"/>
    <property type="evidence" value="ECO:0007669"/>
    <property type="project" value="UniProtKB-SubCell"/>
</dbReference>
<dbReference type="Pfam" id="PF05758">
    <property type="entry name" value="Ycf1"/>
    <property type="match status" value="2"/>
</dbReference>
<keyword evidence="1" id="KW-1133">Transmembrane helix</keyword>
<dbReference type="GO" id="GO:0015031">
    <property type="term" value="P:protein transport"/>
    <property type="evidence" value="ECO:0007669"/>
    <property type="project" value="UniProtKB-KW"/>
</dbReference>
<keyword evidence="1" id="KW-0472">Membrane</keyword>
<keyword evidence="1" id="KW-0813">Transport</keyword>
<evidence type="ECO:0000256" key="1">
    <source>
        <dbReference type="RuleBase" id="RU364085"/>
    </source>
</evidence>
<feature type="transmembrane region" description="Helical" evidence="1">
    <location>
        <begin position="217"/>
        <end position="241"/>
    </location>
</feature>
<dbReference type="GeneID" id="27984686"/>
<evidence type="ECO:0000313" key="2">
    <source>
        <dbReference type="EMBL" id="ANI25332.1"/>
    </source>
</evidence>
<organism evidence="2">
    <name type="scientific">Spirogyra maxima</name>
    <name type="common">Green alga</name>
    <dbReference type="NCBI Taxonomy" id="3180"/>
    <lineage>
        <taxon>Eukaryota</taxon>
        <taxon>Viridiplantae</taxon>
        <taxon>Streptophyta</taxon>
        <taxon>Zygnematophyceae</taxon>
        <taxon>Zygnematophycidae</taxon>
        <taxon>Spirogyrales</taxon>
        <taxon>Spirogyraceae</taxon>
        <taxon>Spirogyra</taxon>
    </lineage>
</organism>
<gene>
    <name evidence="2" type="primary">ycf1</name>
    <name evidence="1" type="synonym">TIC214</name>
</gene>
<comment type="function">
    <text evidence="1">Involved in protein precursor import into chloroplasts. May be part of an intermediate translocation complex acting as a protein-conducting channel at the inner envelope.</text>
</comment>
<comment type="subunit">
    <text evidence="1">Part of the Tic complex.</text>
</comment>
<protein>
    <recommendedName>
        <fullName evidence="1">Protein TIC 214</fullName>
    </recommendedName>
    <alternativeName>
        <fullName evidence="1">Translocon at the inner envelope membrane of chloroplasts 214</fullName>
    </alternativeName>
</protein>
<feature type="transmembrane region" description="Helical" evidence="1">
    <location>
        <begin position="171"/>
        <end position="197"/>
    </location>
</feature>
<reference evidence="2" key="1">
    <citation type="journal article" date="2016" name="Front. Plant Sci.">
        <title>Comparative Chloroplast Genome Analyses of Streptophyte Green Algae Uncover Major Structural Alterations in the Klebsormidiophyceae, Coleochaetophyceae and Zygnematophyceae.</title>
        <authorList>
            <person name="Lemieux C."/>
            <person name="Otis C."/>
            <person name="Turmel M."/>
        </authorList>
    </citation>
    <scope>NUCLEOTIDE SEQUENCE</scope>
</reference>
<name>A0A191T4M0_SPIMX</name>
<proteinExistence type="inferred from homology"/>
<keyword evidence="1" id="KW-0653">Protein transport</keyword>
<dbReference type="InterPro" id="IPR008896">
    <property type="entry name" value="TIC214"/>
</dbReference>
<comment type="subcellular location">
    <subcellularLocation>
        <location evidence="1">Plastid</location>
        <location evidence="1">Chloroplast inner membrane</location>
    </subcellularLocation>
</comment>
<keyword evidence="1 2" id="KW-0150">Chloroplast</keyword>
<feature type="transmembrane region" description="Helical" evidence="1">
    <location>
        <begin position="64"/>
        <end position="84"/>
    </location>
</feature>
<feature type="transmembrane region" description="Helical" evidence="1">
    <location>
        <begin position="96"/>
        <end position="113"/>
    </location>
</feature>
<sequence>MTIFFPDFFGWNVLSSRFLIGIYYGIVATLPLAPSQLLSIRLLLLEDENQQDKIIRTSPVKAMFIAGVSGFLVAQFAMFLSIYYLPLYTAWFKPHIFNLILPPLLLWYFYRILEFDPVANLIPTYKHPLLDPRIRTTFLESFLFQIINPIVLPNPVFTRLMSIFLFRYSHIPTFVLGSLLGWVSGQFLFIFLSGILLSRLQLDSPSIYRIVKRVVHFIFPPIILAVSLSYIGRVGILPFMFKKGYIKDGVPIANIWPDILYNRQRPSRPMHFMVSSHQSKLRNQLNAPFNTLNIPYHKNYFSQYFFDVSISDGKRRLMHNYPNSVSLIKNELNQILQINKNSDTLFEEWVKQKEYRLIQFNQILKNKVVNLDRNIEDVIEKRLNSINEYKVKLYRFSKNIKKNVHYPADFSQFIRKYIKSRQILGNRIRKTYDNRLSVILGNNSTKNKNESPWFINQNKDKKISSLTTRNYLTRWKVTNNRFSRLKKIISKINGNNFYFDIYKNIPIWESRSKPSSFYFEFEFFKENLTRRRRRKSFLRSFVLGSTDGRSRNITGVFELLQTKPRSYFFLRAKEFVIDSRRSREENKLDLSQIESEKFDFANSHVIRGLALITQAFIRKYIKLPILILSKSLIRLLFMQSSDWNQDWAEWKQEEQVYCFYNGNYVSNNELPPFWLTDGLQIKILSPFHLKPWRPSSTTDLQISTVDQVIVRSSYLNIWGQETDVPFGQVQDTPFLKPIFKGLIYFCRYHLGKILRLCNKVYLYIYKLIFLIKESLFKDKDIFYKQNNKFNKIFNGKEKIPAIESHSSEKNTNILKKNLNKNQIENNQLENLKEESFKKKYIQEQNELLIQPIINNENQSVYQNKVSSLKEVIKLEPNLKYNKFVISPIDLILKKPGKFLKYQKFKMNMLVIKLTQKWLFLVKYTCRFIVSSLRFFKKKQFKVQQVIFKNLKKVTEFFIEQVHNIKIQSMTLIKFHTISLKYNSDSLNTITNYCDNKSNISLSQAYILHKIWQNNRFNRLPIYRILMDWKLNSVLRDNIKIVLNQQGLSNNQNPEDISIDSFKEWLKPFRRYTPSPEIWYKISPHIWRKVVQEFWINKNILLNNFEHYYQNNNNYSKAFSYYKPLFEKANKMNKRFRFHLLANSYTNSLKNKDIHDLLAGWQNQNREKIQLFRLKLINEKSTLKKYSLTSKVLLWGLTNTRVHSLAPCFSLKKSLNEIVSSKKMIYISEKRPIYYRYQNISFLEDSQFHNLKKRMSFRAILQYRIKSEKQRLKRFSSIDKMKKAKSDVKNAVQKAMVATKSQMKSAPIFVQQAKEATLRLKTISLSPLNCEIIKKRQAKILDDEIIMHSIIASFLRFKQRYLNNQTLGLLDPNFNQLIFSNQLLLNSSFLIPEEILLPKSIREFRILSCLKFRSQSKLLNLITNQTLDQFEQLNSNQIIKRYIWPTSRIEDLICMNRFWISTANQSRFNSLRIRIYPNLFQ</sequence>
<feature type="transmembrane region" description="Helical" evidence="1">
    <location>
        <begin position="20"/>
        <end position="44"/>
    </location>
</feature>
<comment type="similarity">
    <text evidence="1">Belongs to the TIC214 family.</text>
</comment>
<keyword evidence="1 2" id="KW-0934">Plastid</keyword>
<geneLocation type="chloroplast" evidence="2"/>
<accession>A0A191T4M0</accession>
<dbReference type="PANTHER" id="PTHR33163:SF40">
    <property type="entry name" value="PROTEIN TIC 214"/>
    <property type="match status" value="1"/>
</dbReference>
<dbReference type="RefSeq" id="YP_009258438.1">
    <property type="nucleotide sequence ID" value="NC_030355.1"/>
</dbReference>
<dbReference type="EMBL" id="KU646489">
    <property type="protein sequence ID" value="ANI25332.1"/>
    <property type="molecule type" value="Genomic_DNA"/>
</dbReference>
<dbReference type="PANTHER" id="PTHR33163">
    <property type="entry name" value="PROTEIN TIC 214-RELATED"/>
    <property type="match status" value="1"/>
</dbReference>